<comment type="caution">
    <text evidence="2">The sequence shown here is derived from an EMBL/GenBank/DDBJ whole genome shotgun (WGS) entry which is preliminary data.</text>
</comment>
<sequence>MFGLGDISSVLLFTVLLGVQYVLASQKSVYWGAILPVAFAGWGTYVMATTNGHVVGQGTIVLLGVAFLCGQWVSGRKSLKAKQQKELRKMQVQDI</sequence>
<keyword evidence="1" id="KW-1133">Transmembrane helix</keyword>
<evidence type="ECO:0000256" key="1">
    <source>
        <dbReference type="SAM" id="Phobius"/>
    </source>
</evidence>
<dbReference type="AlphaFoldDB" id="A0A1C0YVQ8"/>
<dbReference type="RefSeq" id="WP_066463584.1">
    <property type="nucleotide sequence ID" value="NZ_MATO01000030.1"/>
</dbReference>
<name>A0A1C0YVQ8_9BACL</name>
<evidence type="ECO:0000313" key="3">
    <source>
        <dbReference type="Proteomes" id="UP000093482"/>
    </source>
</evidence>
<accession>A0A1C0YVQ8</accession>
<feature type="transmembrane region" description="Helical" evidence="1">
    <location>
        <begin position="54"/>
        <end position="73"/>
    </location>
</feature>
<keyword evidence="1" id="KW-0812">Transmembrane</keyword>
<proteinExistence type="predicted"/>
<dbReference type="EMBL" id="MATO01000030">
    <property type="protein sequence ID" value="OCS91246.1"/>
    <property type="molecule type" value="Genomic_DNA"/>
</dbReference>
<feature type="transmembrane region" description="Helical" evidence="1">
    <location>
        <begin position="30"/>
        <end position="48"/>
    </location>
</feature>
<organism evidence="2 3">
    <name type="scientific">Caryophanon latum</name>
    <dbReference type="NCBI Taxonomy" id="33977"/>
    <lineage>
        <taxon>Bacteria</taxon>
        <taxon>Bacillati</taxon>
        <taxon>Bacillota</taxon>
        <taxon>Bacilli</taxon>
        <taxon>Bacillales</taxon>
        <taxon>Caryophanaceae</taxon>
        <taxon>Caryophanon</taxon>
    </lineage>
</organism>
<dbReference type="Proteomes" id="UP000093482">
    <property type="component" value="Unassembled WGS sequence"/>
</dbReference>
<protein>
    <submittedName>
        <fullName evidence="2">Uncharacterized protein</fullName>
    </submittedName>
</protein>
<reference evidence="2 3" key="1">
    <citation type="submission" date="2016-07" db="EMBL/GenBank/DDBJ databases">
        <title>Caryophanon latum genome sequencing.</title>
        <authorList>
            <person name="Verma A."/>
            <person name="Pal Y."/>
            <person name="Krishnamurthi S."/>
        </authorList>
    </citation>
    <scope>NUCLEOTIDE SEQUENCE [LARGE SCALE GENOMIC DNA]</scope>
    <source>
        <strain evidence="2 3">DSM 14151</strain>
    </source>
</reference>
<gene>
    <name evidence="2" type="ORF">A6K76_09560</name>
</gene>
<keyword evidence="3" id="KW-1185">Reference proteome</keyword>
<dbReference type="OrthoDB" id="2413078at2"/>
<evidence type="ECO:0000313" key="2">
    <source>
        <dbReference type="EMBL" id="OCS91246.1"/>
    </source>
</evidence>
<keyword evidence="1" id="KW-0472">Membrane</keyword>
<feature type="transmembrane region" description="Helical" evidence="1">
    <location>
        <begin position="6"/>
        <end position="23"/>
    </location>
</feature>